<feature type="transmembrane region" description="Helical" evidence="1">
    <location>
        <begin position="75"/>
        <end position="93"/>
    </location>
</feature>
<keyword evidence="1" id="KW-0472">Membrane</keyword>
<proteinExistence type="predicted"/>
<reference evidence="2" key="1">
    <citation type="submission" date="2022-07" db="EMBL/GenBank/DDBJ databases">
        <title>Enhanced cultured diversity of the mouse gut microbiota enables custom-made synthetic communities.</title>
        <authorList>
            <person name="Afrizal A."/>
        </authorList>
    </citation>
    <scope>NUCLEOTIDE SEQUENCE</scope>
    <source>
        <strain evidence="2">DSM 29186</strain>
    </source>
</reference>
<dbReference type="Proteomes" id="UP001140817">
    <property type="component" value="Unassembled WGS sequence"/>
</dbReference>
<evidence type="ECO:0000313" key="3">
    <source>
        <dbReference type="Proteomes" id="UP001140817"/>
    </source>
</evidence>
<dbReference type="AlphaFoldDB" id="A0A9X2S1K0"/>
<dbReference type="InterPro" id="IPR011397">
    <property type="entry name" value="YhfC"/>
</dbReference>
<evidence type="ECO:0000313" key="2">
    <source>
        <dbReference type="EMBL" id="MCR1822899.1"/>
    </source>
</evidence>
<dbReference type="RefSeq" id="WP_074079651.1">
    <property type="nucleotide sequence ID" value="NZ_JANKBY010000088.1"/>
</dbReference>
<feature type="transmembrane region" description="Helical" evidence="1">
    <location>
        <begin position="39"/>
        <end position="63"/>
    </location>
</feature>
<name>A0A9X2S1K0_9FIRM</name>
<feature type="transmembrane region" description="Helical" evidence="1">
    <location>
        <begin position="183"/>
        <end position="201"/>
    </location>
</feature>
<comment type="caution">
    <text evidence="2">The sequence shown here is derived from an EMBL/GenBank/DDBJ whole genome shotgun (WGS) entry which is preliminary data.</text>
</comment>
<keyword evidence="2" id="KW-0645">Protease</keyword>
<dbReference type="GO" id="GO:0008237">
    <property type="term" value="F:metallopeptidase activity"/>
    <property type="evidence" value="ECO:0007669"/>
    <property type="project" value="UniProtKB-KW"/>
</dbReference>
<feature type="transmembrane region" description="Helical" evidence="1">
    <location>
        <begin position="156"/>
        <end position="176"/>
    </location>
</feature>
<keyword evidence="2" id="KW-0482">Metalloprotease</keyword>
<gene>
    <name evidence="2" type="ORF">NSA58_08875</name>
</gene>
<organism evidence="2 3">
    <name type="scientific">Terrisporobacter muris</name>
    <dbReference type="NCBI Taxonomy" id="2963284"/>
    <lineage>
        <taxon>Bacteria</taxon>
        <taxon>Bacillati</taxon>
        <taxon>Bacillota</taxon>
        <taxon>Clostridia</taxon>
        <taxon>Peptostreptococcales</taxon>
        <taxon>Peptostreptococcaceae</taxon>
        <taxon>Terrisporobacter</taxon>
    </lineage>
</organism>
<keyword evidence="2" id="KW-0378">Hydrolase</keyword>
<feature type="transmembrane region" description="Helical" evidence="1">
    <location>
        <begin position="114"/>
        <end position="136"/>
    </location>
</feature>
<keyword evidence="3" id="KW-1185">Reference proteome</keyword>
<accession>A0A9X2S1K0</accession>
<feature type="transmembrane region" description="Helical" evidence="1">
    <location>
        <begin position="6"/>
        <end position="30"/>
    </location>
</feature>
<dbReference type="EMBL" id="JANKBY010000088">
    <property type="protein sequence ID" value="MCR1822899.1"/>
    <property type="molecule type" value="Genomic_DNA"/>
</dbReference>
<dbReference type="Pfam" id="PF10086">
    <property type="entry name" value="YhfC"/>
    <property type="match status" value="2"/>
</dbReference>
<keyword evidence="1" id="KW-1133">Transmembrane helix</keyword>
<protein>
    <submittedName>
        <fullName evidence="2">YhfC family intramembrane metalloprotease</fullName>
    </submittedName>
</protein>
<dbReference type="PIRSF" id="PIRSF033101">
    <property type="entry name" value="UCP033101"/>
    <property type="match status" value="1"/>
</dbReference>
<keyword evidence="1" id="KW-0812">Transmembrane</keyword>
<evidence type="ECO:0000256" key="1">
    <source>
        <dbReference type="SAM" id="Phobius"/>
    </source>
</evidence>
<sequence length="245" mass="28011">MIEIGIKIGLILSAVIAFVIPLLMLFYYIFNKKEMLKPFIVGVSVFFISQILLRLPLLTYVLANQNWYMKLSLNPYLYSIFLGLTAGIFEEVGRYIGFKYFLKNNKKYNDGLSFGFGHWGVEAFIIVGINAVVLLFSPNLIELSNISTINAFLMGLERLFVLSVHVGFSMIVLYGIRLNKISYLFVAIILHGILDAGVGILPQLFNMGAISMEIYVLIWSLGFLYLIYKFKMKFNKLENKTMMEE</sequence>
<feature type="transmembrane region" description="Helical" evidence="1">
    <location>
        <begin position="207"/>
        <end position="228"/>
    </location>
</feature>